<dbReference type="SUPFAM" id="SSF50129">
    <property type="entry name" value="GroES-like"/>
    <property type="match status" value="1"/>
</dbReference>
<evidence type="ECO:0000313" key="7">
    <source>
        <dbReference type="EMBL" id="OHB17416.1"/>
    </source>
</evidence>
<evidence type="ECO:0000313" key="8">
    <source>
        <dbReference type="Proteomes" id="UP000176868"/>
    </source>
</evidence>
<dbReference type="PANTHER" id="PTHR43401">
    <property type="entry name" value="L-THREONINE 3-DEHYDROGENASE"/>
    <property type="match status" value="1"/>
</dbReference>
<dbReference type="Pfam" id="PF16912">
    <property type="entry name" value="Glu_dehyd_C"/>
    <property type="match status" value="1"/>
</dbReference>
<keyword evidence="4" id="KW-0560">Oxidoreductase</keyword>
<dbReference type="InterPro" id="IPR036291">
    <property type="entry name" value="NAD(P)-bd_dom_sf"/>
</dbReference>
<dbReference type="Gene3D" id="3.90.180.10">
    <property type="entry name" value="Medium-chain alcohol dehydrogenases, catalytic domain"/>
    <property type="match status" value="1"/>
</dbReference>
<dbReference type="InterPro" id="IPR013154">
    <property type="entry name" value="ADH-like_N"/>
</dbReference>
<dbReference type="EMBL" id="MHWZ01000021">
    <property type="protein sequence ID" value="OHB17416.1"/>
    <property type="molecule type" value="Genomic_DNA"/>
</dbReference>
<comment type="cofactor">
    <cofactor evidence="1">
        <name>Zn(2+)</name>
        <dbReference type="ChEBI" id="CHEBI:29105"/>
    </cofactor>
</comment>
<dbReference type="InterPro" id="IPR011032">
    <property type="entry name" value="GroES-like_sf"/>
</dbReference>
<dbReference type="SUPFAM" id="SSF51735">
    <property type="entry name" value="NAD(P)-binding Rossmann-fold domains"/>
    <property type="match status" value="1"/>
</dbReference>
<evidence type="ECO:0000256" key="2">
    <source>
        <dbReference type="ARBA" id="ARBA00022723"/>
    </source>
</evidence>
<dbReference type="GO" id="GO:0046872">
    <property type="term" value="F:metal ion binding"/>
    <property type="evidence" value="ECO:0007669"/>
    <property type="project" value="UniProtKB-KW"/>
</dbReference>
<dbReference type="InterPro" id="IPR031640">
    <property type="entry name" value="Glu_dehyd_C"/>
</dbReference>
<protein>
    <submittedName>
        <fullName evidence="7">Uncharacterized protein</fullName>
    </submittedName>
</protein>
<feature type="non-terminal residue" evidence="7">
    <location>
        <position position="1"/>
    </location>
</feature>
<feature type="domain" description="Alcohol dehydrogenase-like N-terminal" evidence="5">
    <location>
        <begin position="72"/>
        <end position="180"/>
    </location>
</feature>
<dbReference type="Proteomes" id="UP000176868">
    <property type="component" value="Unassembled WGS sequence"/>
</dbReference>
<organism evidence="7 8">
    <name type="scientific">Candidatus Zambryskibacteria bacterium RIFOXYD2_FULL_43_10</name>
    <dbReference type="NCBI Taxonomy" id="1802782"/>
    <lineage>
        <taxon>Bacteria</taxon>
        <taxon>Candidatus Zambryskiibacteriota</taxon>
    </lineage>
</organism>
<keyword evidence="3" id="KW-0862">Zinc</keyword>
<reference evidence="7 8" key="1">
    <citation type="journal article" date="2016" name="Nat. Commun.">
        <title>Thousands of microbial genomes shed light on interconnected biogeochemical processes in an aquifer system.</title>
        <authorList>
            <person name="Anantharaman K."/>
            <person name="Brown C.T."/>
            <person name="Hug L.A."/>
            <person name="Sharon I."/>
            <person name="Castelle C.J."/>
            <person name="Probst A.J."/>
            <person name="Thomas B.C."/>
            <person name="Singh A."/>
            <person name="Wilkins M.J."/>
            <person name="Karaoz U."/>
            <person name="Brodie E.L."/>
            <person name="Williams K.H."/>
            <person name="Hubbard S.S."/>
            <person name="Banfield J.F."/>
        </authorList>
    </citation>
    <scope>NUCLEOTIDE SEQUENCE [LARGE SCALE GENOMIC DNA]</scope>
</reference>
<evidence type="ECO:0000259" key="6">
    <source>
        <dbReference type="Pfam" id="PF16912"/>
    </source>
</evidence>
<accession>A0A1G2V713</accession>
<evidence type="ECO:0000256" key="3">
    <source>
        <dbReference type="ARBA" id="ARBA00022833"/>
    </source>
</evidence>
<proteinExistence type="predicted"/>
<dbReference type="PANTHER" id="PTHR43401:SF2">
    <property type="entry name" value="L-THREONINE 3-DEHYDROGENASE"/>
    <property type="match status" value="1"/>
</dbReference>
<name>A0A1G2V713_9BACT</name>
<evidence type="ECO:0000256" key="4">
    <source>
        <dbReference type="ARBA" id="ARBA00023002"/>
    </source>
</evidence>
<dbReference type="STRING" id="1802782.A2544_01960"/>
<dbReference type="GO" id="GO:0016491">
    <property type="term" value="F:oxidoreductase activity"/>
    <property type="evidence" value="ECO:0007669"/>
    <property type="project" value="UniProtKB-KW"/>
</dbReference>
<dbReference type="AlphaFoldDB" id="A0A1G2V713"/>
<evidence type="ECO:0000256" key="1">
    <source>
        <dbReference type="ARBA" id="ARBA00001947"/>
    </source>
</evidence>
<dbReference type="Pfam" id="PF08240">
    <property type="entry name" value="ADH_N"/>
    <property type="match status" value="1"/>
</dbReference>
<gene>
    <name evidence="7" type="ORF">A2544_01960</name>
</gene>
<dbReference type="Gene3D" id="3.40.50.720">
    <property type="entry name" value="NAD(P)-binding Rossmann-like Domain"/>
    <property type="match status" value="1"/>
</dbReference>
<keyword evidence="2" id="KW-0479">Metal-binding</keyword>
<evidence type="ECO:0000259" key="5">
    <source>
        <dbReference type="Pfam" id="PF08240"/>
    </source>
</evidence>
<comment type="caution">
    <text evidence="7">The sequence shown here is derived from an EMBL/GenBank/DDBJ whole genome shotgun (WGS) entry which is preliminary data.</text>
</comment>
<dbReference type="InterPro" id="IPR050129">
    <property type="entry name" value="Zn_alcohol_dh"/>
</dbReference>
<sequence>FGSSDWSFARLEEILRFRYYQWKGSNLGWKQGKDINFKMQNNNVSQLDENQAVVIKVKSRAKIEGISIPEMKPGDILIKVDYVGVCRTDIEVYEGTLGYYRDGVASHPIVPGHEFSGTIVKIGSNNKFQERFKLGQRVVGECVLSRGKDSERKEVGVINFNGAYSKFIVMPGDAIHGIPDSVDSKTAVLTEPLAVVLRALRRLESRLSSSSKIAVIGAGQIGNLCTQTLVFRGYKVDLFDSDAKRLSILPNIANSTNAVMGDLDSFDVIIEATGSKDVLERVLKESSVDSTILLLGFPYGDMEYNFEDIVGKEKVIIGSVGAESQDFRKALELLSDLDMIPFVQVVMPLQNFEKAWKAHKSLKHLKILLKP</sequence>
<feature type="domain" description="Glucose dehydrogenase C-terminal" evidence="6">
    <location>
        <begin position="185"/>
        <end position="359"/>
    </location>
</feature>